<protein>
    <submittedName>
        <fullName evidence="1">Uncharacterized protein</fullName>
    </submittedName>
</protein>
<name>A0AAD4DP59_9AGAM</name>
<gene>
    <name evidence="1" type="ORF">F5891DRAFT_239091</name>
</gene>
<dbReference type="AlphaFoldDB" id="A0AAD4DP59"/>
<dbReference type="GeneID" id="64665333"/>
<dbReference type="RefSeq" id="XP_041216883.1">
    <property type="nucleotide sequence ID" value="XM_041371035.1"/>
</dbReference>
<evidence type="ECO:0000313" key="2">
    <source>
        <dbReference type="Proteomes" id="UP001195769"/>
    </source>
</evidence>
<dbReference type="Proteomes" id="UP001195769">
    <property type="component" value="Unassembled WGS sequence"/>
</dbReference>
<comment type="caution">
    <text evidence="1">The sequence shown here is derived from an EMBL/GenBank/DDBJ whole genome shotgun (WGS) entry which is preliminary data.</text>
</comment>
<organism evidence="1 2">
    <name type="scientific">Suillus fuscotomentosus</name>
    <dbReference type="NCBI Taxonomy" id="1912939"/>
    <lineage>
        <taxon>Eukaryota</taxon>
        <taxon>Fungi</taxon>
        <taxon>Dikarya</taxon>
        <taxon>Basidiomycota</taxon>
        <taxon>Agaricomycotina</taxon>
        <taxon>Agaricomycetes</taxon>
        <taxon>Agaricomycetidae</taxon>
        <taxon>Boletales</taxon>
        <taxon>Suillineae</taxon>
        <taxon>Suillaceae</taxon>
        <taxon>Suillus</taxon>
    </lineage>
</organism>
<dbReference type="EMBL" id="JABBWK010000205">
    <property type="protein sequence ID" value="KAG1887479.1"/>
    <property type="molecule type" value="Genomic_DNA"/>
</dbReference>
<proteinExistence type="predicted"/>
<evidence type="ECO:0000313" key="1">
    <source>
        <dbReference type="EMBL" id="KAG1887479.1"/>
    </source>
</evidence>
<sequence>MWILALTQALAPTRTPALTRMPVLTHMPALMLTGTPYYFCYQLSRVPSPPCVPLRAPTIQGFKVHFSRDHYQGPPCNQADIFLVLSNTTV</sequence>
<accession>A0AAD4DP59</accession>
<keyword evidence="2" id="KW-1185">Reference proteome</keyword>
<reference evidence="1" key="1">
    <citation type="journal article" date="2020" name="New Phytol.">
        <title>Comparative genomics reveals dynamic genome evolution in host specialist ectomycorrhizal fungi.</title>
        <authorList>
            <person name="Lofgren L.A."/>
            <person name="Nguyen N.H."/>
            <person name="Vilgalys R."/>
            <person name="Ruytinx J."/>
            <person name="Liao H.L."/>
            <person name="Branco S."/>
            <person name="Kuo A."/>
            <person name="LaButti K."/>
            <person name="Lipzen A."/>
            <person name="Andreopoulos W."/>
            <person name="Pangilinan J."/>
            <person name="Riley R."/>
            <person name="Hundley H."/>
            <person name="Na H."/>
            <person name="Barry K."/>
            <person name="Grigoriev I.V."/>
            <person name="Stajich J.E."/>
            <person name="Kennedy P.G."/>
        </authorList>
    </citation>
    <scope>NUCLEOTIDE SEQUENCE</scope>
    <source>
        <strain evidence="1">FC203</strain>
    </source>
</reference>